<gene>
    <name evidence="2" type="ORF">D3Y59_06435</name>
</gene>
<dbReference type="GO" id="GO:0009882">
    <property type="term" value="F:blue light photoreceptor activity"/>
    <property type="evidence" value="ECO:0007669"/>
    <property type="project" value="InterPro"/>
</dbReference>
<evidence type="ECO:0000259" key="1">
    <source>
        <dbReference type="PROSITE" id="PS50925"/>
    </source>
</evidence>
<protein>
    <submittedName>
        <fullName evidence="2">BLUF domain-containing protein</fullName>
    </submittedName>
</protein>
<accession>A0A3B7QY37</accession>
<dbReference type="AlphaFoldDB" id="A0A3B7QY37"/>
<keyword evidence="3" id="KW-1185">Reference proteome</keyword>
<dbReference type="Gene3D" id="3.30.70.100">
    <property type="match status" value="1"/>
</dbReference>
<evidence type="ECO:0000313" key="3">
    <source>
        <dbReference type="Proteomes" id="UP000262802"/>
    </source>
</evidence>
<dbReference type="SUPFAM" id="SSF54975">
    <property type="entry name" value="Acylphosphatase/BLUF domain-like"/>
    <property type="match status" value="1"/>
</dbReference>
<dbReference type="KEGG" id="hyh:D3Y59_06435"/>
<reference evidence="2 3" key="1">
    <citation type="submission" date="2018-09" db="EMBL/GenBank/DDBJ databases">
        <title>Hymenobacter medium sp. nov., isolated from R2A medium.</title>
        <authorList>
            <person name="Yingchao G."/>
        </authorList>
    </citation>
    <scope>NUCLEOTIDE SEQUENCE [LARGE SCALE GENOMIC DNA]</scope>
    <source>
        <strain evidence="3">sh-6</strain>
    </source>
</reference>
<dbReference type="InterPro" id="IPR007024">
    <property type="entry name" value="BLUF_domain"/>
</dbReference>
<proteinExistence type="predicted"/>
<dbReference type="EMBL" id="CP032317">
    <property type="protein sequence ID" value="AYA36724.1"/>
    <property type="molecule type" value="Genomic_DNA"/>
</dbReference>
<dbReference type="PROSITE" id="PS50925">
    <property type="entry name" value="BLUF"/>
    <property type="match status" value="1"/>
</dbReference>
<dbReference type="InterPro" id="IPR036046">
    <property type="entry name" value="Acylphosphatase-like_dom_sf"/>
</dbReference>
<name>A0A3B7QY37_9BACT</name>
<dbReference type="OrthoDB" id="1122028at2"/>
<sequence length="147" mass="16865">MSLPRLHHLVYQSSATRELSELELQDLLQQSRAWNAAHSLTGMLLYSQGNILQVLEGPADEVHYIFERISRDCRHHNITRLADGPAEQRYFSDWTMGFQAIRPEEYAKLTGYRNPLADAYLAPSPDDEADSLHLLLSTFVRREAILI</sequence>
<feature type="domain" description="BLUF" evidence="1">
    <location>
        <begin position="6"/>
        <end position="97"/>
    </location>
</feature>
<dbReference type="Pfam" id="PF04940">
    <property type="entry name" value="BLUF"/>
    <property type="match status" value="1"/>
</dbReference>
<evidence type="ECO:0000313" key="2">
    <source>
        <dbReference type="EMBL" id="AYA36724.1"/>
    </source>
</evidence>
<dbReference type="Proteomes" id="UP000262802">
    <property type="component" value="Chromosome"/>
</dbReference>
<dbReference type="RefSeq" id="WP_119444302.1">
    <property type="nucleotide sequence ID" value="NZ_CP032317.1"/>
</dbReference>
<dbReference type="SMART" id="SM01034">
    <property type="entry name" value="BLUF"/>
    <property type="match status" value="1"/>
</dbReference>
<organism evidence="2 3">
    <name type="scientific">Hymenobacter oligotrophus</name>
    <dbReference type="NCBI Taxonomy" id="2319843"/>
    <lineage>
        <taxon>Bacteria</taxon>
        <taxon>Pseudomonadati</taxon>
        <taxon>Bacteroidota</taxon>
        <taxon>Cytophagia</taxon>
        <taxon>Cytophagales</taxon>
        <taxon>Hymenobacteraceae</taxon>
        <taxon>Hymenobacter</taxon>
    </lineage>
</organism>
<dbReference type="GO" id="GO:0071949">
    <property type="term" value="F:FAD binding"/>
    <property type="evidence" value="ECO:0007669"/>
    <property type="project" value="InterPro"/>
</dbReference>